<dbReference type="GO" id="GO:0006310">
    <property type="term" value="P:DNA recombination"/>
    <property type="evidence" value="ECO:0007669"/>
    <property type="project" value="UniProtKB-KW"/>
</dbReference>
<dbReference type="InterPro" id="IPR010998">
    <property type="entry name" value="Integrase_recombinase_N"/>
</dbReference>
<dbReference type="InterPro" id="IPR013762">
    <property type="entry name" value="Integrase-like_cat_sf"/>
</dbReference>
<comment type="similarity">
    <text evidence="1">Belongs to the 'phage' integrase family.</text>
</comment>
<protein>
    <submittedName>
        <fullName evidence="6">Site-specific integrase</fullName>
    </submittedName>
</protein>
<dbReference type="PANTHER" id="PTHR30349:SF64">
    <property type="entry name" value="PROPHAGE INTEGRASE INTD-RELATED"/>
    <property type="match status" value="1"/>
</dbReference>
<keyword evidence="4" id="KW-0233">DNA recombination</keyword>
<evidence type="ECO:0000256" key="1">
    <source>
        <dbReference type="ARBA" id="ARBA00008857"/>
    </source>
</evidence>
<dbReference type="InterPro" id="IPR011010">
    <property type="entry name" value="DNA_brk_join_enz"/>
</dbReference>
<dbReference type="Proteomes" id="UP000780768">
    <property type="component" value="Unassembled WGS sequence"/>
</dbReference>
<dbReference type="PROSITE" id="PS51898">
    <property type="entry name" value="TYR_RECOMBINASE"/>
    <property type="match status" value="1"/>
</dbReference>
<dbReference type="PANTHER" id="PTHR30349">
    <property type="entry name" value="PHAGE INTEGRASE-RELATED"/>
    <property type="match status" value="1"/>
</dbReference>
<dbReference type="Pfam" id="PF00589">
    <property type="entry name" value="Phage_integrase"/>
    <property type="match status" value="1"/>
</dbReference>
<sequence length="356" mass="42413">MSVYKHEKRNSWYASFYYTDWTGKRKKKKKEGFASKKEAQAFEHDFLEKIAGQCTIRFNLLVEAYLEDCKKRIKNSTYTTKNTIIQKHLLPFFAAARVNEITSSIIRQWQIWMLQKHTDKTTQYLHYVNIQLSCIFNFARKYYGLAVNPVKQCNTLGNTKTREKYFWTLAEFNSFIEKVDKKDPFYILFNVLFWTGMRRGELLALRPMDFDFLQKQVIIRRNLIFVKNKPQMNSPKTKTSRRTISVPQFLVDMVQTYIMKEKIRDDQLLFCCMPYHITKKIKDYSKKAGIRPIRIHDFRHSHASLLIEQGYSPMIIAERLGHKDISTTLKVYAHLYPDKQKKLAESLNSLYQKIKK</sequence>
<dbReference type="CDD" id="cd01189">
    <property type="entry name" value="INT_ICEBs1_C_like"/>
    <property type="match status" value="1"/>
</dbReference>
<dbReference type="InterPro" id="IPR002104">
    <property type="entry name" value="Integrase_catalytic"/>
</dbReference>
<evidence type="ECO:0000313" key="7">
    <source>
        <dbReference type="Proteomes" id="UP000780768"/>
    </source>
</evidence>
<feature type="domain" description="Tyr recombinase" evidence="5">
    <location>
        <begin position="162"/>
        <end position="345"/>
    </location>
</feature>
<dbReference type="GO" id="GO:0015074">
    <property type="term" value="P:DNA integration"/>
    <property type="evidence" value="ECO:0007669"/>
    <property type="project" value="UniProtKB-KW"/>
</dbReference>
<accession>A0A921HNJ7</accession>
<gene>
    <name evidence="6" type="ORF">K8V65_07050</name>
</gene>
<evidence type="ECO:0000256" key="4">
    <source>
        <dbReference type="ARBA" id="ARBA00023172"/>
    </source>
</evidence>
<dbReference type="InterPro" id="IPR050090">
    <property type="entry name" value="Tyrosine_recombinase_XerCD"/>
</dbReference>
<name>A0A921HNJ7_9FIRM</name>
<keyword evidence="3" id="KW-0238">DNA-binding</keyword>
<dbReference type="Pfam" id="PF14659">
    <property type="entry name" value="Phage_int_SAM_3"/>
    <property type="match status" value="1"/>
</dbReference>
<evidence type="ECO:0000256" key="3">
    <source>
        <dbReference type="ARBA" id="ARBA00023125"/>
    </source>
</evidence>
<evidence type="ECO:0000313" key="6">
    <source>
        <dbReference type="EMBL" id="HJF85399.1"/>
    </source>
</evidence>
<dbReference type="SUPFAM" id="SSF56349">
    <property type="entry name" value="DNA breaking-rejoining enzymes"/>
    <property type="match status" value="1"/>
</dbReference>
<dbReference type="GO" id="GO:0003677">
    <property type="term" value="F:DNA binding"/>
    <property type="evidence" value="ECO:0007669"/>
    <property type="project" value="UniProtKB-KW"/>
</dbReference>
<keyword evidence="2" id="KW-0229">DNA integration</keyword>
<proteinExistence type="inferred from homology"/>
<evidence type="ECO:0000256" key="2">
    <source>
        <dbReference type="ARBA" id="ARBA00022908"/>
    </source>
</evidence>
<reference evidence="6" key="1">
    <citation type="journal article" date="2021" name="PeerJ">
        <title>Extensive microbial diversity within the chicken gut microbiome revealed by metagenomics and culture.</title>
        <authorList>
            <person name="Gilroy R."/>
            <person name="Ravi A."/>
            <person name="Getino M."/>
            <person name="Pursley I."/>
            <person name="Horton D.L."/>
            <person name="Alikhan N.F."/>
            <person name="Baker D."/>
            <person name="Gharbi K."/>
            <person name="Hall N."/>
            <person name="Watson M."/>
            <person name="Adriaenssens E.M."/>
            <person name="Foster-Nyarko E."/>
            <person name="Jarju S."/>
            <person name="Secka A."/>
            <person name="Antonio M."/>
            <person name="Oren A."/>
            <person name="Chaudhuri R.R."/>
            <person name="La Ragione R."/>
            <person name="Hildebrand F."/>
            <person name="Pallen M.J."/>
        </authorList>
    </citation>
    <scope>NUCLEOTIDE SEQUENCE</scope>
    <source>
        <strain evidence="6">7318</strain>
    </source>
</reference>
<evidence type="ECO:0000259" key="5">
    <source>
        <dbReference type="PROSITE" id="PS51898"/>
    </source>
</evidence>
<dbReference type="AlphaFoldDB" id="A0A921HNJ7"/>
<dbReference type="InterPro" id="IPR028259">
    <property type="entry name" value="AP2-like_int_N"/>
</dbReference>
<dbReference type="InterPro" id="IPR004107">
    <property type="entry name" value="Integrase_SAM-like_N"/>
</dbReference>
<dbReference type="Gene3D" id="1.10.150.130">
    <property type="match status" value="1"/>
</dbReference>
<organism evidence="6 7">
    <name type="scientific">Megamonas hypermegale</name>
    <dbReference type="NCBI Taxonomy" id="158847"/>
    <lineage>
        <taxon>Bacteria</taxon>
        <taxon>Bacillati</taxon>
        <taxon>Bacillota</taxon>
        <taxon>Negativicutes</taxon>
        <taxon>Selenomonadales</taxon>
        <taxon>Selenomonadaceae</taxon>
        <taxon>Megamonas</taxon>
    </lineage>
</organism>
<reference evidence="6" key="2">
    <citation type="submission" date="2021-09" db="EMBL/GenBank/DDBJ databases">
        <authorList>
            <person name="Gilroy R."/>
        </authorList>
    </citation>
    <scope>NUCLEOTIDE SEQUENCE</scope>
    <source>
        <strain evidence="6">7318</strain>
    </source>
</reference>
<dbReference type="EMBL" id="DYVR01000191">
    <property type="protein sequence ID" value="HJF85399.1"/>
    <property type="molecule type" value="Genomic_DNA"/>
</dbReference>
<dbReference type="Gene3D" id="1.10.443.10">
    <property type="entry name" value="Intergrase catalytic core"/>
    <property type="match status" value="1"/>
</dbReference>
<comment type="caution">
    <text evidence="6">The sequence shown here is derived from an EMBL/GenBank/DDBJ whole genome shotgun (WGS) entry which is preliminary data.</text>
</comment>
<dbReference type="Pfam" id="PF14657">
    <property type="entry name" value="Arm-DNA-bind_4"/>
    <property type="match status" value="1"/>
</dbReference>